<dbReference type="OrthoDB" id="9809132at2"/>
<proteinExistence type="predicted"/>
<protein>
    <submittedName>
        <fullName evidence="2">META domain-containing protein</fullName>
    </submittedName>
</protein>
<dbReference type="Gene3D" id="2.40.128.270">
    <property type="match status" value="1"/>
</dbReference>
<accession>A0A2P7S5K1</accession>
<dbReference type="AlphaFoldDB" id="A0A2P7S5K1"/>
<name>A0A2P7S5K1_9HYPH</name>
<keyword evidence="3" id="KW-1185">Reference proteome</keyword>
<gene>
    <name evidence="2" type="ORF">C7I84_17035</name>
</gene>
<dbReference type="Proteomes" id="UP000241229">
    <property type="component" value="Unassembled WGS sequence"/>
</dbReference>
<evidence type="ECO:0000313" key="2">
    <source>
        <dbReference type="EMBL" id="PSJ57732.1"/>
    </source>
</evidence>
<organism evidence="2 3">
    <name type="scientific">Kumtagia ephedrae</name>
    <dbReference type="NCBI Taxonomy" id="2116701"/>
    <lineage>
        <taxon>Bacteria</taxon>
        <taxon>Pseudomonadati</taxon>
        <taxon>Pseudomonadota</taxon>
        <taxon>Alphaproteobacteria</taxon>
        <taxon>Hyphomicrobiales</taxon>
        <taxon>Phyllobacteriaceae</taxon>
        <taxon>Kumtagia</taxon>
    </lineage>
</organism>
<evidence type="ECO:0000259" key="1">
    <source>
        <dbReference type="Pfam" id="PF03724"/>
    </source>
</evidence>
<dbReference type="Pfam" id="PF03724">
    <property type="entry name" value="META"/>
    <property type="match status" value="1"/>
</dbReference>
<comment type="caution">
    <text evidence="2">The sequence shown here is derived from an EMBL/GenBank/DDBJ whole genome shotgun (WGS) entry which is preliminary data.</text>
</comment>
<dbReference type="InterPro" id="IPR038670">
    <property type="entry name" value="HslJ-like_sf"/>
</dbReference>
<dbReference type="EMBL" id="PXYK01000016">
    <property type="protein sequence ID" value="PSJ57732.1"/>
    <property type="molecule type" value="Genomic_DNA"/>
</dbReference>
<feature type="domain" description="DUF306" evidence="1">
    <location>
        <begin position="59"/>
        <end position="160"/>
    </location>
</feature>
<dbReference type="InterPro" id="IPR053147">
    <property type="entry name" value="Hsp_HslJ-like"/>
</dbReference>
<dbReference type="PANTHER" id="PTHR35535:SF1">
    <property type="entry name" value="HEAT SHOCK PROTEIN HSLJ"/>
    <property type="match status" value="1"/>
</dbReference>
<dbReference type="InterPro" id="IPR005184">
    <property type="entry name" value="DUF306_Meta_HslJ"/>
</dbReference>
<dbReference type="PANTHER" id="PTHR35535">
    <property type="entry name" value="HEAT SHOCK PROTEIN HSLJ"/>
    <property type="match status" value="1"/>
</dbReference>
<reference evidence="2 3" key="1">
    <citation type="submission" date="2018-03" db="EMBL/GenBank/DDBJ databases">
        <title>The draft genome of Mesorhizobium sp. 6GN-30.</title>
        <authorList>
            <person name="Liu L."/>
            <person name="Li L."/>
            <person name="Wang T."/>
            <person name="Zhang X."/>
            <person name="Liang L."/>
        </authorList>
    </citation>
    <scope>NUCLEOTIDE SEQUENCE [LARGE SCALE GENOMIC DNA]</scope>
    <source>
        <strain evidence="2 3">6GN30</strain>
    </source>
</reference>
<sequence>MPPWASRLWSRASTCWRGAESAAGRRGMIRSGMVAALLAVTLTMGAPAMADSPPAGPYGAWAVEEIGGQPVAAGSRVTIDLGADGRATGTGGCNRFSGSAKIDDGAIAFGPMASTKMMCAPDVSDQEAKFFHALEQVRNWTWDGPGLVLLDAAGKTVLRLGAAS</sequence>
<evidence type="ECO:0000313" key="3">
    <source>
        <dbReference type="Proteomes" id="UP000241229"/>
    </source>
</evidence>